<evidence type="ECO:0000313" key="3">
    <source>
        <dbReference type="Proteomes" id="UP001596023"/>
    </source>
</evidence>
<evidence type="ECO:0000256" key="1">
    <source>
        <dbReference type="ARBA" id="ARBA00007637"/>
    </source>
</evidence>
<dbReference type="Gene3D" id="3.40.50.720">
    <property type="entry name" value="NAD(P)-binding Rossmann-like Domain"/>
    <property type="match status" value="1"/>
</dbReference>
<protein>
    <submittedName>
        <fullName evidence="2">L-threonine 3-dehydrogenase</fullName>
    </submittedName>
</protein>
<proteinExistence type="inferred from homology"/>
<dbReference type="InterPro" id="IPR036291">
    <property type="entry name" value="NAD(P)-bd_dom_sf"/>
</dbReference>
<reference evidence="3" key="1">
    <citation type="journal article" date="2019" name="Int. J. Syst. Evol. Microbiol.">
        <title>The Global Catalogue of Microorganisms (GCM) 10K type strain sequencing project: providing services to taxonomists for standard genome sequencing and annotation.</title>
        <authorList>
            <consortium name="The Broad Institute Genomics Platform"/>
            <consortium name="The Broad Institute Genome Sequencing Center for Infectious Disease"/>
            <person name="Wu L."/>
            <person name="Ma J."/>
        </authorList>
    </citation>
    <scope>NUCLEOTIDE SEQUENCE [LARGE SCALE GENOMIC DNA]</scope>
    <source>
        <strain evidence="3">CCUG 66188</strain>
    </source>
</reference>
<dbReference type="SUPFAM" id="SSF51735">
    <property type="entry name" value="NAD(P)-binding Rossmann-fold domains"/>
    <property type="match status" value="1"/>
</dbReference>
<dbReference type="EMBL" id="JBHSGN010000064">
    <property type="protein sequence ID" value="MFC4673852.1"/>
    <property type="molecule type" value="Genomic_DNA"/>
</dbReference>
<dbReference type="PANTHER" id="PTHR42687:SF1">
    <property type="entry name" value="L-THREONINE 3-DEHYDROGENASE, MITOCHONDRIAL"/>
    <property type="match status" value="1"/>
</dbReference>
<dbReference type="InterPro" id="IPR051225">
    <property type="entry name" value="NAD(P)_epim/dehydratase"/>
</dbReference>
<dbReference type="PANTHER" id="PTHR42687">
    <property type="entry name" value="L-THREONINE 3-DEHYDROGENASE"/>
    <property type="match status" value="1"/>
</dbReference>
<sequence length="104" mass="12226">PDALNAAINIMEANPDRLIHRNSFNIAAMSFDPEMLYSAIRKHYPDFEMEYDVDPLKQAIADSWPNSLDDTCARQEWDWRPEYDLEKMTADMINVLRERVVHLI</sequence>
<comment type="similarity">
    <text evidence="1">Belongs to the NAD(P)-dependent epimerase/dehydratase family.</text>
</comment>
<gene>
    <name evidence="2" type="ORF">ACFO6W_09125</name>
</gene>
<organism evidence="2 3">
    <name type="scientific">Dysgonomonas termitidis</name>
    <dbReference type="NCBI Taxonomy" id="1516126"/>
    <lineage>
        <taxon>Bacteria</taxon>
        <taxon>Pseudomonadati</taxon>
        <taxon>Bacteroidota</taxon>
        <taxon>Bacteroidia</taxon>
        <taxon>Bacteroidales</taxon>
        <taxon>Dysgonomonadaceae</taxon>
        <taxon>Dysgonomonas</taxon>
    </lineage>
</organism>
<dbReference type="Proteomes" id="UP001596023">
    <property type="component" value="Unassembled WGS sequence"/>
</dbReference>
<name>A0ABV9KUQ6_9BACT</name>
<accession>A0ABV9KUQ6</accession>
<evidence type="ECO:0000313" key="2">
    <source>
        <dbReference type="EMBL" id="MFC4673852.1"/>
    </source>
</evidence>
<feature type="non-terminal residue" evidence="2">
    <location>
        <position position="1"/>
    </location>
</feature>
<keyword evidence="3" id="KW-1185">Reference proteome</keyword>
<comment type="caution">
    <text evidence="2">The sequence shown here is derived from an EMBL/GenBank/DDBJ whole genome shotgun (WGS) entry which is preliminary data.</text>
</comment>